<evidence type="ECO:0000313" key="1">
    <source>
        <dbReference type="EMBL" id="MBE7939277.1"/>
    </source>
</evidence>
<dbReference type="EMBL" id="JADDOJ010000003">
    <property type="protein sequence ID" value="MBE7939277.1"/>
    <property type="molecule type" value="Genomic_DNA"/>
</dbReference>
<protein>
    <submittedName>
        <fullName evidence="1">Phosphoglycerate mutase</fullName>
    </submittedName>
</protein>
<evidence type="ECO:0000313" key="2">
    <source>
        <dbReference type="Proteomes" id="UP000715965"/>
    </source>
</evidence>
<sequence>MSDTVQLLVPLATANGEACARARAGLSLPHLEKLLARLSPGPLEAGAATDLCLPHERVLARACGLPAEDGHIPFAAWQARQAGENPGDAAWAWLTPCHWQVAQDHIAMGHPRAMALTPAESQALLAAMQPYFAEDGLQVRYEAPTQWLAEGEVFRGLASASLDRVIGNRVDAWLPRAAEARTLRRLQQEMQMLLYTHPVNEERSAGGQLPVNSFWVSGAGALPPGCAPQAPAGLRIVHTLRDAAMLGDWEAWAAAWRQLDAGECAALLKSLDAGQPVTLTLCGERHARSWQGDGRGLLGRLAAAWGRGRVQSALQAL</sequence>
<comment type="caution">
    <text evidence="1">The sequence shown here is derived from an EMBL/GenBank/DDBJ whole genome shotgun (WGS) entry which is preliminary data.</text>
</comment>
<name>A0ABR9SB17_9BURK</name>
<reference evidence="1 2" key="1">
    <citation type="submission" date="2020-10" db="EMBL/GenBank/DDBJ databases">
        <title>Draft genome of Ramlibacter aquaticus LMG 30558.</title>
        <authorList>
            <person name="Props R."/>
        </authorList>
    </citation>
    <scope>NUCLEOTIDE SEQUENCE [LARGE SCALE GENOMIC DNA]</scope>
    <source>
        <strain evidence="1 2">LMG 30558</strain>
    </source>
</reference>
<gene>
    <name evidence="1" type="ORF">IM725_01665</name>
</gene>
<keyword evidence="2" id="KW-1185">Reference proteome</keyword>
<dbReference type="RefSeq" id="WP_193778826.1">
    <property type="nucleotide sequence ID" value="NZ_JADDOJ010000003.1"/>
</dbReference>
<dbReference type="Proteomes" id="UP000715965">
    <property type="component" value="Unassembled WGS sequence"/>
</dbReference>
<accession>A0ABR9SB17</accession>
<organism evidence="1 2">
    <name type="scientific">Ramlibacter aquaticus</name>
    <dbReference type="NCBI Taxonomy" id="2780094"/>
    <lineage>
        <taxon>Bacteria</taxon>
        <taxon>Pseudomonadati</taxon>
        <taxon>Pseudomonadota</taxon>
        <taxon>Betaproteobacteria</taxon>
        <taxon>Burkholderiales</taxon>
        <taxon>Comamonadaceae</taxon>
        <taxon>Ramlibacter</taxon>
    </lineage>
</organism>
<proteinExistence type="predicted"/>